<keyword evidence="8" id="KW-0864">Zinc transport</keyword>
<dbReference type="GO" id="GO:0010043">
    <property type="term" value="P:response to zinc ion"/>
    <property type="evidence" value="ECO:0007669"/>
    <property type="project" value="TreeGrafter"/>
</dbReference>
<feature type="transmembrane region" description="Helical" evidence="14">
    <location>
        <begin position="198"/>
        <end position="214"/>
    </location>
</feature>
<organism evidence="15">
    <name type="scientific">freshwater metagenome</name>
    <dbReference type="NCBI Taxonomy" id="449393"/>
    <lineage>
        <taxon>unclassified sequences</taxon>
        <taxon>metagenomes</taxon>
        <taxon>ecological metagenomes</taxon>
    </lineage>
</organism>
<dbReference type="Gene3D" id="1.10.3470.10">
    <property type="entry name" value="ABC transporter involved in vitamin B12 uptake, BtuC"/>
    <property type="match status" value="1"/>
</dbReference>
<feature type="transmembrane region" description="Helical" evidence="14">
    <location>
        <begin position="127"/>
        <end position="152"/>
    </location>
</feature>
<keyword evidence="11 14" id="KW-0472">Membrane</keyword>
<feature type="transmembrane region" description="Helical" evidence="14">
    <location>
        <begin position="21"/>
        <end position="42"/>
    </location>
</feature>
<keyword evidence="6 14" id="KW-0812">Transmembrane</keyword>
<evidence type="ECO:0000256" key="3">
    <source>
        <dbReference type="ARBA" id="ARBA00008034"/>
    </source>
</evidence>
<evidence type="ECO:0000256" key="13">
    <source>
        <dbReference type="SAM" id="MobiDB-lite"/>
    </source>
</evidence>
<feature type="transmembrane region" description="Helical" evidence="14">
    <location>
        <begin position="221"/>
        <end position="239"/>
    </location>
</feature>
<feature type="transmembrane region" description="Helical" evidence="14">
    <location>
        <begin position="54"/>
        <end position="81"/>
    </location>
</feature>
<dbReference type="InterPro" id="IPR001626">
    <property type="entry name" value="ABC_TroCD"/>
</dbReference>
<dbReference type="SUPFAM" id="SSF81345">
    <property type="entry name" value="ABC transporter involved in vitamin B12 uptake, BtuC"/>
    <property type="match status" value="1"/>
</dbReference>
<comment type="similarity">
    <text evidence="3">Belongs to the ABC-3 integral membrane protein family.</text>
</comment>
<dbReference type="Pfam" id="PF00950">
    <property type="entry name" value="ABC-3"/>
    <property type="match status" value="1"/>
</dbReference>
<evidence type="ECO:0000256" key="4">
    <source>
        <dbReference type="ARBA" id="ARBA00022448"/>
    </source>
</evidence>
<keyword evidence="7" id="KW-0862">Zinc</keyword>
<feature type="transmembrane region" description="Helical" evidence="14">
    <location>
        <begin position="173"/>
        <end position="192"/>
    </location>
</feature>
<evidence type="ECO:0000256" key="1">
    <source>
        <dbReference type="ARBA" id="ARBA00002313"/>
    </source>
</evidence>
<gene>
    <name evidence="15" type="ORF">UFOPK3547_00208</name>
</gene>
<dbReference type="PANTHER" id="PTHR30477:SF23">
    <property type="entry name" value="HIGH-AFFINITY ZINC UPTAKE SYSTEM MEMBRANE PROTEIN ZNUB"/>
    <property type="match status" value="1"/>
</dbReference>
<dbReference type="GO" id="GO:0006829">
    <property type="term" value="P:zinc ion transport"/>
    <property type="evidence" value="ECO:0007669"/>
    <property type="project" value="UniProtKB-KW"/>
</dbReference>
<name>A0A6J5Z489_9ZZZZ</name>
<feature type="region of interest" description="Disordered" evidence="13">
    <location>
        <begin position="276"/>
        <end position="296"/>
    </location>
</feature>
<keyword evidence="5" id="KW-1003">Cell membrane</keyword>
<evidence type="ECO:0000256" key="9">
    <source>
        <dbReference type="ARBA" id="ARBA00022989"/>
    </source>
</evidence>
<evidence type="ECO:0000256" key="8">
    <source>
        <dbReference type="ARBA" id="ARBA00022906"/>
    </source>
</evidence>
<keyword evidence="10" id="KW-0406">Ion transport</keyword>
<evidence type="ECO:0000313" key="15">
    <source>
        <dbReference type="EMBL" id="CAB4336376.1"/>
    </source>
</evidence>
<comment type="subcellular location">
    <subcellularLocation>
        <location evidence="2">Cell membrane</location>
        <topology evidence="2">Multi-pass membrane protein</topology>
    </subcellularLocation>
</comment>
<feature type="transmembrane region" description="Helical" evidence="14">
    <location>
        <begin position="93"/>
        <end position="115"/>
    </location>
</feature>
<dbReference type="GO" id="GO:0043190">
    <property type="term" value="C:ATP-binding cassette (ABC) transporter complex"/>
    <property type="evidence" value="ECO:0007669"/>
    <property type="project" value="InterPro"/>
</dbReference>
<evidence type="ECO:0000256" key="11">
    <source>
        <dbReference type="ARBA" id="ARBA00023136"/>
    </source>
</evidence>
<dbReference type="InterPro" id="IPR037294">
    <property type="entry name" value="ABC_BtuC-like"/>
</dbReference>
<comment type="function">
    <text evidence="1">Involved in the high-affinity zinc uptake transport system.</text>
</comment>
<protein>
    <recommendedName>
        <fullName evidence="12">High-affinity zinc uptake system membrane protein ZnuB</fullName>
    </recommendedName>
</protein>
<dbReference type="GO" id="GO:0055085">
    <property type="term" value="P:transmembrane transport"/>
    <property type="evidence" value="ECO:0007669"/>
    <property type="project" value="InterPro"/>
</dbReference>
<keyword evidence="4" id="KW-0813">Transport</keyword>
<sequence>MSGWLLEPLREPVVLRSLIELALIGLVAGTLGCWIVLAGRSYSAESLAHSMLPGLVGAALLGLPLVLGGAVGLAVGASLIALVGRIKVLDGEVAVSVVITSLFGAGVLLGLAPATPAGLNGLLFGDLLAVGLGEIAIAAAYAAVVLVVLFALHEGLLVAGFDRLNARALGRAPAPFDLVLALLLAGATLVAVQALGNLLVVAMLVGPAATARLLSKRIGPMMLIGVAVAWAASLAGLYASYHADLAAGASVTCALVIAFAAALLARTLRETIAANGNRRKGRGGQSRGLRLRSRRA</sequence>
<keyword evidence="9 14" id="KW-1133">Transmembrane helix</keyword>
<reference evidence="15" key="1">
    <citation type="submission" date="2020-05" db="EMBL/GenBank/DDBJ databases">
        <authorList>
            <person name="Chiriac C."/>
            <person name="Salcher M."/>
            <person name="Ghai R."/>
            <person name="Kavagutti S V."/>
        </authorList>
    </citation>
    <scope>NUCLEOTIDE SEQUENCE</scope>
</reference>
<accession>A0A6J5Z489</accession>
<evidence type="ECO:0000256" key="2">
    <source>
        <dbReference type="ARBA" id="ARBA00004651"/>
    </source>
</evidence>
<proteinExistence type="inferred from homology"/>
<evidence type="ECO:0000256" key="14">
    <source>
        <dbReference type="SAM" id="Phobius"/>
    </source>
</evidence>
<dbReference type="AlphaFoldDB" id="A0A6J5Z489"/>
<evidence type="ECO:0000256" key="7">
    <source>
        <dbReference type="ARBA" id="ARBA00022833"/>
    </source>
</evidence>
<dbReference type="EMBL" id="CAESAN010000010">
    <property type="protein sequence ID" value="CAB4336376.1"/>
    <property type="molecule type" value="Genomic_DNA"/>
</dbReference>
<evidence type="ECO:0000256" key="6">
    <source>
        <dbReference type="ARBA" id="ARBA00022692"/>
    </source>
</evidence>
<evidence type="ECO:0000256" key="12">
    <source>
        <dbReference type="ARBA" id="ARBA00040080"/>
    </source>
</evidence>
<evidence type="ECO:0000256" key="10">
    <source>
        <dbReference type="ARBA" id="ARBA00023065"/>
    </source>
</evidence>
<dbReference type="PANTHER" id="PTHR30477">
    <property type="entry name" value="ABC-TRANSPORTER METAL-BINDING PROTEIN"/>
    <property type="match status" value="1"/>
</dbReference>
<feature type="transmembrane region" description="Helical" evidence="14">
    <location>
        <begin position="245"/>
        <end position="265"/>
    </location>
</feature>
<evidence type="ECO:0000256" key="5">
    <source>
        <dbReference type="ARBA" id="ARBA00022475"/>
    </source>
</evidence>